<accession>A0A7C9NQE5</accession>
<dbReference type="RefSeq" id="WP_161481806.1">
    <property type="nucleotide sequence ID" value="NZ_WXEW01000007.1"/>
</dbReference>
<dbReference type="Gene3D" id="1.20.140.160">
    <property type="match status" value="1"/>
</dbReference>
<dbReference type="InterPro" id="IPR013324">
    <property type="entry name" value="RNA_pol_sigma_r3/r4-like"/>
</dbReference>
<comment type="caution">
    <text evidence="3">The sequence shown here is derived from an EMBL/GenBank/DDBJ whole genome shotgun (WGS) entry which is preliminary data.</text>
</comment>
<name>A0A7C9NQE5_9ACTN</name>
<keyword evidence="4" id="KW-1185">Reference proteome</keyword>
<dbReference type="AlphaFoldDB" id="A0A7C9NQE5"/>
<evidence type="ECO:0000313" key="4">
    <source>
        <dbReference type="Proteomes" id="UP000479526"/>
    </source>
</evidence>
<sequence>MTTPLTGQRSRSDLIAELYERHAAGLFAYCHDQLGETASAADALVAVLTGVPPTDPPRAALFSLARREIYRRDVSYAMPAVDSIADPATALIERVFRDIRPHQREVLLLSAHCGLSSAELALVLDVAADTAEELATSARHRFAQTLATAVAAARTAPFIARDVEEVYDAIGVAPLEDVLARLPWREPPHDVLRRLHQSALPFDQAPPIRRKSSLPVRKLWPTAPSWPLPLATDTDPATNTTVVPLDDLTNPTKRAERRRRHEALTEPMPRLRGSILKNIGNGPPKRRMSMPAPQPAPAPPETVEAVEAVVEDQLEAFSKMASFDAFTTETDHTPVAEPAKTELPDSGAPDLPAAGTAADTMADTAADTAANTAVDVAPVTEPESPGETTMPDLLPSDRLVFSRPIAEDDDLPQGSTTIDRPESALVRAVQTGSLPEAPLDPPPLLPPARSHAGRRAPKAKPERHHDWAWELIGFLICLAIALAVFFSMPLLV</sequence>
<keyword evidence="2" id="KW-0472">Membrane</keyword>
<proteinExistence type="predicted"/>
<dbReference type="Proteomes" id="UP000479526">
    <property type="component" value="Unassembled WGS sequence"/>
</dbReference>
<evidence type="ECO:0000313" key="3">
    <source>
        <dbReference type="EMBL" id="NAS24636.1"/>
    </source>
</evidence>
<feature type="region of interest" description="Disordered" evidence="1">
    <location>
        <begin position="433"/>
        <end position="459"/>
    </location>
</feature>
<gene>
    <name evidence="3" type="ORF">GT755_23460</name>
</gene>
<dbReference type="SUPFAM" id="SSF88659">
    <property type="entry name" value="Sigma3 and sigma4 domains of RNA polymerase sigma factors"/>
    <property type="match status" value="1"/>
</dbReference>
<protein>
    <submittedName>
        <fullName evidence="3">Uncharacterized protein</fullName>
    </submittedName>
</protein>
<evidence type="ECO:0000256" key="1">
    <source>
        <dbReference type="SAM" id="MobiDB-lite"/>
    </source>
</evidence>
<dbReference type="EMBL" id="WXEW01000007">
    <property type="protein sequence ID" value="NAS24636.1"/>
    <property type="molecule type" value="Genomic_DNA"/>
</dbReference>
<evidence type="ECO:0000256" key="2">
    <source>
        <dbReference type="SAM" id="Phobius"/>
    </source>
</evidence>
<feature type="transmembrane region" description="Helical" evidence="2">
    <location>
        <begin position="467"/>
        <end position="491"/>
    </location>
</feature>
<reference evidence="3 4" key="1">
    <citation type="submission" date="2020-01" db="EMBL/GenBank/DDBJ databases">
        <title>Herbidospora sp. NEAU-GS84 nov., a novel actinomycete isolated from soil.</title>
        <authorList>
            <person name="Han L."/>
        </authorList>
    </citation>
    <scope>NUCLEOTIDE SEQUENCE [LARGE SCALE GENOMIC DNA]</scope>
    <source>
        <strain evidence="3 4">NEAU-GS84</strain>
    </source>
</reference>
<organism evidence="3 4">
    <name type="scientific">Herbidospora solisilvae</name>
    <dbReference type="NCBI Taxonomy" id="2696284"/>
    <lineage>
        <taxon>Bacteria</taxon>
        <taxon>Bacillati</taxon>
        <taxon>Actinomycetota</taxon>
        <taxon>Actinomycetes</taxon>
        <taxon>Streptosporangiales</taxon>
        <taxon>Streptosporangiaceae</taxon>
        <taxon>Herbidospora</taxon>
    </lineage>
</organism>
<keyword evidence="2" id="KW-0812">Transmembrane</keyword>
<keyword evidence="2" id="KW-1133">Transmembrane helix</keyword>